<feature type="transmembrane region" description="Helical" evidence="4">
    <location>
        <begin position="384"/>
        <end position="401"/>
    </location>
</feature>
<dbReference type="Proteomes" id="UP000266340">
    <property type="component" value="Unassembled WGS sequence"/>
</dbReference>
<comment type="caution">
    <text evidence="5">The sequence shown here is derived from an EMBL/GenBank/DDBJ whole genome shotgun (WGS) entry which is preliminary data.</text>
</comment>
<evidence type="ECO:0000313" key="5">
    <source>
        <dbReference type="EMBL" id="RIE02809.1"/>
    </source>
</evidence>
<feature type="region of interest" description="Disordered" evidence="3">
    <location>
        <begin position="1"/>
        <end position="30"/>
    </location>
</feature>
<keyword evidence="6" id="KW-1185">Reference proteome</keyword>
<feature type="region of interest" description="Disordered" evidence="3">
    <location>
        <begin position="510"/>
        <end position="533"/>
    </location>
</feature>
<dbReference type="PANTHER" id="PTHR22550:SF5">
    <property type="entry name" value="LEUCINE ZIPPER PROTEIN 4"/>
    <property type="match status" value="1"/>
</dbReference>
<keyword evidence="4" id="KW-0812">Transmembrane</keyword>
<gene>
    <name evidence="5" type="ORF">D3H35_19435</name>
</gene>
<organism evidence="5 6">
    <name type="scientific">Cohnella faecalis</name>
    <dbReference type="NCBI Taxonomy" id="2315694"/>
    <lineage>
        <taxon>Bacteria</taxon>
        <taxon>Bacillati</taxon>
        <taxon>Bacillota</taxon>
        <taxon>Bacilli</taxon>
        <taxon>Bacillales</taxon>
        <taxon>Paenibacillaceae</taxon>
        <taxon>Cohnella</taxon>
    </lineage>
</organism>
<dbReference type="AlphaFoldDB" id="A0A398CNI3"/>
<dbReference type="PIRSF" id="PIRSF005690">
    <property type="entry name" value="GerBA"/>
    <property type="match status" value="1"/>
</dbReference>
<dbReference type="GO" id="GO:0009847">
    <property type="term" value="P:spore germination"/>
    <property type="evidence" value="ECO:0007669"/>
    <property type="project" value="InterPro"/>
</dbReference>
<evidence type="ECO:0000313" key="6">
    <source>
        <dbReference type="Proteomes" id="UP000266340"/>
    </source>
</evidence>
<feature type="transmembrane region" description="Helical" evidence="4">
    <location>
        <begin position="317"/>
        <end position="339"/>
    </location>
</feature>
<dbReference type="PANTHER" id="PTHR22550">
    <property type="entry name" value="SPORE GERMINATION PROTEIN"/>
    <property type="match status" value="1"/>
</dbReference>
<feature type="compositionally biased region" description="Basic and acidic residues" evidence="3">
    <location>
        <begin position="521"/>
        <end position="533"/>
    </location>
</feature>
<dbReference type="InterPro" id="IPR004995">
    <property type="entry name" value="Spore_Ger"/>
</dbReference>
<keyword evidence="2 4" id="KW-0472">Membrane</keyword>
<feature type="transmembrane region" description="Helical" evidence="4">
    <location>
        <begin position="407"/>
        <end position="428"/>
    </location>
</feature>
<keyword evidence="4" id="KW-1133">Transmembrane helix</keyword>
<accession>A0A398CNI3</accession>
<sequence>MRSQGRRARQNGTETTGQRGVPGGSGQLDSELETNLSRIRTELASSPDLIVRKFTLRTESRLPVAAVYLDSLTNKDNVNDFVIRSLLTPSLPEPPADAESPEEIFRYVCDNALAVAQFEIVGNWTTMLLELLTGKTILLVDGWAECISGNTIGGETRAVSEASTQVVIRGPKDSFTESVATNVALVRRRIRSPKFGFEAIKIGTITQTTVVMMYIEGIAKNSIVQEVRTRLGKIDTDAILESGYIEEFIEDNWFSPFPTIYNTERPDVVAANLIEGRIAILVDGTPFVLIAPTVLSQFFAAAEDYYQRYDIGSFIRLLRYMAFVISLFGPAIYIALTTFHQEMLPMALLINLTAAREGVPFPALIEAFAMELCFEILREAGIRMPRAVGQAVSIVGALVLGEAAVQAGIVSPIMVIVVAITAIANFSIPSYNLAITARMLRFLFMLAAGFLGFYGIVLGMIMLVAHINSLRSFGVAFLSPIVPFRFKQMKDIFIRTPHWTITERPDEVAADLVKTPPGEGPRTDTDGKGDGVT</sequence>
<feature type="transmembrane region" description="Helical" evidence="4">
    <location>
        <begin position="440"/>
        <end position="464"/>
    </location>
</feature>
<evidence type="ECO:0000256" key="2">
    <source>
        <dbReference type="ARBA" id="ARBA00023136"/>
    </source>
</evidence>
<dbReference type="EMBL" id="QXJM01000039">
    <property type="protein sequence ID" value="RIE02809.1"/>
    <property type="molecule type" value="Genomic_DNA"/>
</dbReference>
<evidence type="ECO:0000256" key="4">
    <source>
        <dbReference type="SAM" id="Phobius"/>
    </source>
</evidence>
<evidence type="ECO:0000256" key="3">
    <source>
        <dbReference type="SAM" id="MobiDB-lite"/>
    </source>
</evidence>
<dbReference type="Pfam" id="PF03323">
    <property type="entry name" value="GerA"/>
    <property type="match status" value="1"/>
</dbReference>
<evidence type="ECO:0000256" key="1">
    <source>
        <dbReference type="ARBA" id="ARBA00005278"/>
    </source>
</evidence>
<dbReference type="GO" id="GO:0016020">
    <property type="term" value="C:membrane"/>
    <property type="evidence" value="ECO:0007669"/>
    <property type="project" value="InterPro"/>
</dbReference>
<dbReference type="RefSeq" id="WP_119150842.1">
    <property type="nucleotide sequence ID" value="NZ_JBHSOV010000035.1"/>
</dbReference>
<dbReference type="InterPro" id="IPR050768">
    <property type="entry name" value="UPF0353/GerABKA_families"/>
</dbReference>
<proteinExistence type="inferred from homology"/>
<comment type="similarity">
    <text evidence="1">Belongs to the GerABKA family.</text>
</comment>
<dbReference type="OrthoDB" id="1726708at2"/>
<reference evidence="5 6" key="1">
    <citation type="submission" date="2018-09" db="EMBL/GenBank/DDBJ databases">
        <title>Cohnella cavernae sp. nov., isolated from a karst cave.</title>
        <authorList>
            <person name="Zhu H."/>
        </authorList>
    </citation>
    <scope>NUCLEOTIDE SEQUENCE [LARGE SCALE GENOMIC DNA]</scope>
    <source>
        <strain evidence="5 6">K2E09-144</strain>
    </source>
</reference>
<name>A0A398CNI3_9BACL</name>
<protein>
    <submittedName>
        <fullName evidence="5">Spore germination protein</fullName>
    </submittedName>
</protein>